<name>A0A8H6IVG8_9PEZI</name>
<evidence type="ECO:0000313" key="3">
    <source>
        <dbReference type="Proteomes" id="UP000652219"/>
    </source>
</evidence>
<dbReference type="EMBL" id="WIGN01000317">
    <property type="protein sequence ID" value="KAF6799554.1"/>
    <property type="molecule type" value="Genomic_DNA"/>
</dbReference>
<protein>
    <submittedName>
        <fullName evidence="2">Uncharacterized protein</fullName>
    </submittedName>
</protein>
<keyword evidence="3" id="KW-1185">Reference proteome</keyword>
<dbReference type="AlphaFoldDB" id="A0A8H6IVG8"/>
<organism evidence="2 3">
    <name type="scientific">Colletotrichum sojae</name>
    <dbReference type="NCBI Taxonomy" id="2175907"/>
    <lineage>
        <taxon>Eukaryota</taxon>
        <taxon>Fungi</taxon>
        <taxon>Dikarya</taxon>
        <taxon>Ascomycota</taxon>
        <taxon>Pezizomycotina</taxon>
        <taxon>Sordariomycetes</taxon>
        <taxon>Hypocreomycetidae</taxon>
        <taxon>Glomerellales</taxon>
        <taxon>Glomerellaceae</taxon>
        <taxon>Colletotrichum</taxon>
        <taxon>Colletotrichum orchidearum species complex</taxon>
    </lineage>
</organism>
<comment type="caution">
    <text evidence="2">The sequence shown here is derived from an EMBL/GenBank/DDBJ whole genome shotgun (WGS) entry which is preliminary data.</text>
</comment>
<evidence type="ECO:0000313" key="2">
    <source>
        <dbReference type="EMBL" id="KAF6799554.1"/>
    </source>
</evidence>
<dbReference type="Proteomes" id="UP000652219">
    <property type="component" value="Unassembled WGS sequence"/>
</dbReference>
<reference evidence="2 3" key="1">
    <citation type="journal article" date="2020" name="Phytopathology">
        <title>Genome Sequence Resources of Colletotrichum truncatum, C. plurivorum, C. musicola, and C. sojae: Four Species Pathogenic to Soybean (Glycine max).</title>
        <authorList>
            <person name="Rogerio F."/>
            <person name="Boufleur T.R."/>
            <person name="Ciampi-Guillardi M."/>
            <person name="Sukno S.A."/>
            <person name="Thon M.R."/>
            <person name="Massola Junior N.S."/>
            <person name="Baroncelli R."/>
        </authorList>
    </citation>
    <scope>NUCLEOTIDE SEQUENCE [LARGE SCALE GENOMIC DNA]</scope>
    <source>
        <strain evidence="2 3">LFN0009</strain>
    </source>
</reference>
<feature type="region of interest" description="Disordered" evidence="1">
    <location>
        <begin position="129"/>
        <end position="188"/>
    </location>
</feature>
<gene>
    <name evidence="2" type="ORF">CSOJ01_12411</name>
</gene>
<proteinExistence type="predicted"/>
<accession>A0A8H6IVG8</accession>
<feature type="compositionally biased region" description="Basic and acidic residues" evidence="1">
    <location>
        <begin position="129"/>
        <end position="140"/>
    </location>
</feature>
<evidence type="ECO:0000256" key="1">
    <source>
        <dbReference type="SAM" id="MobiDB-lite"/>
    </source>
</evidence>
<sequence>MREGLHLTTANIRPELSYINTEESFEEERRKGGWKRSRDYVLSDLGEDCYWAARLEVYAREIKVLSQFRVSDLQHHMILRAVAFRSHVSAGSLAHFKSFDSFRPSNNINAIYDDMPLEGLWPWPKRVSEGKEGDKEKMVDRPLQPPPRGAMDSIRTFCSGPGVSSGTKRDVVQRSGGNSDGRVIQQRR</sequence>